<protein>
    <recommendedName>
        <fullName evidence="6">Glycosyl hydrolase family 88</fullName>
    </recommendedName>
</protein>
<dbReference type="Proteomes" id="UP000621856">
    <property type="component" value="Unassembled WGS sequence"/>
</dbReference>
<evidence type="ECO:0000313" key="5">
    <source>
        <dbReference type="Proteomes" id="UP000818603"/>
    </source>
</evidence>
<dbReference type="InterPro" id="IPR012341">
    <property type="entry name" value="6hp_glycosidase-like_sf"/>
</dbReference>
<keyword evidence="1" id="KW-0378">Hydrolase</keyword>
<gene>
    <name evidence="3" type="ORF">FF098_003130</name>
    <name evidence="2" type="ORF">GCM10011355_06340</name>
</gene>
<evidence type="ECO:0008006" key="6">
    <source>
        <dbReference type="Google" id="ProtNLM"/>
    </source>
</evidence>
<name>A0A8J3EQF2_9PROT</name>
<dbReference type="InterPro" id="IPR010905">
    <property type="entry name" value="Glyco_hydro_88"/>
</dbReference>
<organism evidence="2 4">
    <name type="scientific">Aquisalinus luteolus</name>
    <dbReference type="NCBI Taxonomy" id="1566827"/>
    <lineage>
        <taxon>Bacteria</taxon>
        <taxon>Pseudomonadati</taxon>
        <taxon>Pseudomonadota</taxon>
        <taxon>Alphaproteobacteria</taxon>
        <taxon>Parvularculales</taxon>
        <taxon>Parvularculaceae</taxon>
        <taxon>Aquisalinus</taxon>
    </lineage>
</organism>
<dbReference type="RefSeq" id="WP_155137238.1">
    <property type="nucleotide sequence ID" value="NZ_BMGZ01000001.1"/>
</dbReference>
<reference evidence="2" key="3">
    <citation type="submission" date="2020-09" db="EMBL/GenBank/DDBJ databases">
        <authorList>
            <person name="Sun Q."/>
            <person name="Zhou Y."/>
        </authorList>
    </citation>
    <scope>NUCLEOTIDE SEQUENCE</scope>
    <source>
        <strain evidence="2">CGMCC 1.14984</strain>
    </source>
</reference>
<comment type="caution">
    <text evidence="2">The sequence shown here is derived from an EMBL/GenBank/DDBJ whole genome shotgun (WGS) entry which is preliminary data.</text>
</comment>
<dbReference type="InterPro" id="IPR052043">
    <property type="entry name" value="PolySaccharide_Degr_Enz"/>
</dbReference>
<dbReference type="GO" id="GO:0016787">
    <property type="term" value="F:hydrolase activity"/>
    <property type="evidence" value="ECO:0007669"/>
    <property type="project" value="UniProtKB-KW"/>
</dbReference>
<accession>A0A8J3EQF2</accession>
<keyword evidence="5" id="KW-1185">Reference proteome</keyword>
<sequence>MIGALQMQAYRATGDEIYLTRAARTAAAYIERLQQPNGLFHHGPDAPFYWGRGNGWVAAGLAEIIDGLPEDNEYYDEVVRGYQRMMQALLEYQAEDGMWRQLIDYPDAWKETSGTAMFGYAMAAGINNGLLDEHLYGPAVEKAWTALQGYIEEDGRLSAVCVGTGQSLDENYYLERPTVTGDLHGQAPLLWFASELLSAD</sequence>
<dbReference type="EMBL" id="BMGZ01000001">
    <property type="protein sequence ID" value="GGH93755.1"/>
    <property type="molecule type" value="Genomic_DNA"/>
</dbReference>
<dbReference type="InterPro" id="IPR008928">
    <property type="entry name" value="6-hairpin_glycosidase_sf"/>
</dbReference>
<dbReference type="EMBL" id="VCJR02000001">
    <property type="protein sequence ID" value="NHK26900.1"/>
    <property type="molecule type" value="Genomic_DNA"/>
</dbReference>
<dbReference type="Gene3D" id="1.50.10.10">
    <property type="match status" value="1"/>
</dbReference>
<evidence type="ECO:0000313" key="2">
    <source>
        <dbReference type="EMBL" id="GGH93755.1"/>
    </source>
</evidence>
<reference evidence="2" key="1">
    <citation type="journal article" date="2014" name="Int. J. Syst. Evol. Microbiol.">
        <title>Complete genome sequence of Corynebacterium casei LMG S-19264T (=DSM 44701T), isolated from a smear-ripened cheese.</title>
        <authorList>
            <consortium name="US DOE Joint Genome Institute (JGI-PGF)"/>
            <person name="Walter F."/>
            <person name="Albersmeier A."/>
            <person name="Kalinowski J."/>
            <person name="Ruckert C."/>
        </authorList>
    </citation>
    <scope>NUCLEOTIDE SEQUENCE</scope>
    <source>
        <strain evidence="2">CGMCC 1.14984</strain>
    </source>
</reference>
<proteinExistence type="predicted"/>
<dbReference type="AlphaFoldDB" id="A0A8J3EQF2"/>
<reference evidence="3 5" key="2">
    <citation type="submission" date="2020-02" db="EMBL/GenBank/DDBJ databases">
        <title>Genome sequence of Parvularcula flava strain NH6-79.</title>
        <authorList>
            <person name="Abdul Karim M.H."/>
            <person name="Lam M.Q."/>
            <person name="Chen S.J."/>
            <person name="Yahya A."/>
            <person name="Shahir S."/>
            <person name="Shamsir M.S."/>
            <person name="Chong C.S."/>
        </authorList>
    </citation>
    <scope>NUCLEOTIDE SEQUENCE [LARGE SCALE GENOMIC DNA]</scope>
    <source>
        <strain evidence="3 5">NH6-79</strain>
    </source>
</reference>
<dbReference type="PANTHER" id="PTHR33886:SF8">
    <property type="entry name" value="UNSATURATED RHAMNOGALACTURONAN HYDROLASE (EUROFUNG)"/>
    <property type="match status" value="1"/>
</dbReference>
<dbReference type="Pfam" id="PF07470">
    <property type="entry name" value="Glyco_hydro_88"/>
    <property type="match status" value="1"/>
</dbReference>
<evidence type="ECO:0000313" key="4">
    <source>
        <dbReference type="Proteomes" id="UP000621856"/>
    </source>
</evidence>
<dbReference type="PANTHER" id="PTHR33886">
    <property type="entry name" value="UNSATURATED RHAMNOGALACTURONAN HYDROLASE (EUROFUNG)"/>
    <property type="match status" value="1"/>
</dbReference>
<dbReference type="SUPFAM" id="SSF48208">
    <property type="entry name" value="Six-hairpin glycosidases"/>
    <property type="match status" value="1"/>
</dbReference>
<evidence type="ECO:0000256" key="1">
    <source>
        <dbReference type="ARBA" id="ARBA00022801"/>
    </source>
</evidence>
<dbReference type="Proteomes" id="UP000818603">
    <property type="component" value="Unassembled WGS sequence"/>
</dbReference>
<dbReference type="GO" id="GO:0005975">
    <property type="term" value="P:carbohydrate metabolic process"/>
    <property type="evidence" value="ECO:0007669"/>
    <property type="project" value="InterPro"/>
</dbReference>
<evidence type="ECO:0000313" key="3">
    <source>
        <dbReference type="EMBL" id="NHK26900.1"/>
    </source>
</evidence>